<reference evidence="2" key="2">
    <citation type="submission" date="2023-06" db="EMBL/GenBank/DDBJ databases">
        <authorList>
            <person name="Ma L."/>
            <person name="Liu K.-W."/>
            <person name="Li Z."/>
            <person name="Hsiao Y.-Y."/>
            <person name="Qi Y."/>
            <person name="Fu T."/>
            <person name="Tang G."/>
            <person name="Zhang D."/>
            <person name="Sun W.-H."/>
            <person name="Liu D.-K."/>
            <person name="Li Y."/>
            <person name="Chen G.-Z."/>
            <person name="Liu X.-D."/>
            <person name="Liao X.-Y."/>
            <person name="Jiang Y.-T."/>
            <person name="Yu X."/>
            <person name="Hao Y."/>
            <person name="Huang J."/>
            <person name="Zhao X.-W."/>
            <person name="Ke S."/>
            <person name="Chen Y.-Y."/>
            <person name="Wu W.-L."/>
            <person name="Hsu J.-L."/>
            <person name="Lin Y.-F."/>
            <person name="Huang M.-D."/>
            <person name="Li C.-Y."/>
            <person name="Huang L."/>
            <person name="Wang Z.-W."/>
            <person name="Zhao X."/>
            <person name="Zhong W.-Y."/>
            <person name="Peng D.-H."/>
            <person name="Ahmad S."/>
            <person name="Lan S."/>
            <person name="Zhang J.-S."/>
            <person name="Tsai W.-C."/>
            <person name="Van De Peer Y."/>
            <person name="Liu Z.-J."/>
        </authorList>
    </citation>
    <scope>NUCLEOTIDE SEQUENCE</scope>
    <source>
        <strain evidence="2">SCP</strain>
        <tissue evidence="2">Leaves</tissue>
    </source>
</reference>
<dbReference type="GO" id="GO:0003676">
    <property type="term" value="F:nucleic acid binding"/>
    <property type="evidence" value="ECO:0007669"/>
    <property type="project" value="InterPro"/>
</dbReference>
<dbReference type="PROSITE" id="PS50878">
    <property type="entry name" value="RT_POL"/>
    <property type="match status" value="1"/>
</dbReference>
<dbReference type="PANTHER" id="PTHR33116">
    <property type="entry name" value="REVERSE TRANSCRIPTASE ZINC-BINDING DOMAIN-CONTAINING PROTEIN-RELATED-RELATED"/>
    <property type="match status" value="1"/>
</dbReference>
<sequence>MDQNLLTEEQLARAQYQWKLQQEECFLRQKSRQLWLSSGDSNSCFFYDSLNNRMTINTIRSLHTPDGEELTDPASIKEHIVEYFSNLLNRDSGCIVPSLRSYGTISDLESQSLLAPISPEEICKATFSLKPLSSPGPDGFPARFFQFFWDLVRHDLVEAVQYFFYSGNLLKQVSHSFISLIPKSLNAATLDNYRPISLCNTLYKIITKVMATRLHDILPHLVSDHQAAFIKGRSIHHNILLAHEMVKYLQTQGKSRACIKFDLRKAFDSVRWSFLEEVLRSCQLNSHWIRLCMECITSAKYSVLINGSHGFFSSSCGIRQGDPLSPLIFTLIMQALSSQLENLVKGGMVGSFVRGKLNISHLAFADDLLVFTDTALSSATALSELFVQFANSSGLTLNNSKSQIFASAGSSSIRFAQHLNIVLNALPVRYLGLPLFHGSLNNRLCQPLVDKIRKRVSSWAGHSLSKAGRAELIRAVLSSFQIFWSSAFRIPRKTQKEIEKLFRDFFWQGHSQQRKMHQVSWDTICNPLEEGGLGIKSIHDWSVGSIGVRFWELANKNQSMWAKWMRQRYLRKDNIWRVSAHMGCSSTWSSILQARDWIQPKVQYLIFEGKSVNLWFDPWIKGKGLAQIFGRVSYDWGPPNEASLAAFISNGKWKKPHRSSEELDLIWPEIQQLDVGGTGEDLLIWPASKTGILNLSEAWKAVRSRGDTPLWAKWLWQPLQTPKHSLCVWQALLNKLPTLIRLRRRGLIQDVSCSLCSTGEEDADHLFLGCVFSRLIWIIFRDLQVCSTPPRRLALFPAWMSANITVPFKKEIANIVFTTTFWYIWVERNNRIFSDKKMHKLVILKCIKESIKLRTTHRVFRIIQTPDLVMVSNAFGIQIEEKEKISTIVKWMSPEDGWLKLNTDGSLDDDRGGYGALIRNSNSEFQLGLAGRLDLPTINLLELKAIERGVILSCTMQACKLWIETDSTTALAWLEGRGNIPWTAIRSLRNTHHYLQHLVDWKVTHIHREGNSPADILAAYKSMRGESIFLPQQIWKELEEALVQDMHDLGFVRVREK</sequence>
<evidence type="ECO:0000313" key="3">
    <source>
        <dbReference type="Proteomes" id="UP001179952"/>
    </source>
</evidence>
<dbReference type="SUPFAM" id="SSF53098">
    <property type="entry name" value="Ribonuclease H-like"/>
    <property type="match status" value="1"/>
</dbReference>
<dbReference type="Pfam" id="PF13456">
    <property type="entry name" value="RVT_3"/>
    <property type="match status" value="1"/>
</dbReference>
<evidence type="ECO:0000313" key="2">
    <source>
        <dbReference type="EMBL" id="KAK1278612.1"/>
    </source>
</evidence>
<proteinExistence type="predicted"/>
<dbReference type="Gene3D" id="3.30.70.270">
    <property type="match status" value="1"/>
</dbReference>
<dbReference type="InterPro" id="IPR043502">
    <property type="entry name" value="DNA/RNA_pol_sf"/>
</dbReference>
<dbReference type="Gene3D" id="3.30.420.10">
    <property type="entry name" value="Ribonuclease H-like superfamily/Ribonuclease H"/>
    <property type="match status" value="1"/>
</dbReference>
<name>A0AAV9BQM3_ACOGR</name>
<reference evidence="2" key="1">
    <citation type="journal article" date="2023" name="Nat. Commun.">
        <title>Diploid and tetraploid genomes of Acorus and the evolution of monocots.</title>
        <authorList>
            <person name="Ma L."/>
            <person name="Liu K.W."/>
            <person name="Li Z."/>
            <person name="Hsiao Y.Y."/>
            <person name="Qi Y."/>
            <person name="Fu T."/>
            <person name="Tang G.D."/>
            <person name="Zhang D."/>
            <person name="Sun W.H."/>
            <person name="Liu D.K."/>
            <person name="Li Y."/>
            <person name="Chen G.Z."/>
            <person name="Liu X.D."/>
            <person name="Liao X.Y."/>
            <person name="Jiang Y.T."/>
            <person name="Yu X."/>
            <person name="Hao Y."/>
            <person name="Huang J."/>
            <person name="Zhao X.W."/>
            <person name="Ke S."/>
            <person name="Chen Y.Y."/>
            <person name="Wu W.L."/>
            <person name="Hsu J.L."/>
            <person name="Lin Y.F."/>
            <person name="Huang M.D."/>
            <person name="Li C.Y."/>
            <person name="Huang L."/>
            <person name="Wang Z.W."/>
            <person name="Zhao X."/>
            <person name="Zhong W.Y."/>
            <person name="Peng D.H."/>
            <person name="Ahmad S."/>
            <person name="Lan S."/>
            <person name="Zhang J.S."/>
            <person name="Tsai W.C."/>
            <person name="Van de Peer Y."/>
            <person name="Liu Z.J."/>
        </authorList>
    </citation>
    <scope>NUCLEOTIDE SEQUENCE</scope>
    <source>
        <strain evidence="2">SCP</strain>
    </source>
</reference>
<dbReference type="Pfam" id="PF13966">
    <property type="entry name" value="zf-RVT"/>
    <property type="match status" value="1"/>
</dbReference>
<comment type="caution">
    <text evidence="2">The sequence shown here is derived from an EMBL/GenBank/DDBJ whole genome shotgun (WGS) entry which is preliminary data.</text>
</comment>
<organism evidence="2 3">
    <name type="scientific">Acorus gramineus</name>
    <name type="common">Dwarf sweet flag</name>
    <dbReference type="NCBI Taxonomy" id="55184"/>
    <lineage>
        <taxon>Eukaryota</taxon>
        <taxon>Viridiplantae</taxon>
        <taxon>Streptophyta</taxon>
        <taxon>Embryophyta</taxon>
        <taxon>Tracheophyta</taxon>
        <taxon>Spermatophyta</taxon>
        <taxon>Magnoliopsida</taxon>
        <taxon>Liliopsida</taxon>
        <taxon>Acoraceae</taxon>
        <taxon>Acorus</taxon>
    </lineage>
</organism>
<dbReference type="InterPro" id="IPR036397">
    <property type="entry name" value="RNaseH_sf"/>
</dbReference>
<dbReference type="GO" id="GO:0004523">
    <property type="term" value="F:RNA-DNA hybrid ribonuclease activity"/>
    <property type="evidence" value="ECO:0007669"/>
    <property type="project" value="InterPro"/>
</dbReference>
<dbReference type="InterPro" id="IPR000477">
    <property type="entry name" value="RT_dom"/>
</dbReference>
<evidence type="ECO:0000259" key="1">
    <source>
        <dbReference type="PROSITE" id="PS50878"/>
    </source>
</evidence>
<dbReference type="InterPro" id="IPR043128">
    <property type="entry name" value="Rev_trsase/Diguanyl_cyclase"/>
</dbReference>
<gene>
    <name evidence="2" type="ORF">QJS04_geneDACA022159</name>
</gene>
<dbReference type="SUPFAM" id="SSF56672">
    <property type="entry name" value="DNA/RNA polymerases"/>
    <property type="match status" value="1"/>
</dbReference>
<dbReference type="InterPro" id="IPR002156">
    <property type="entry name" value="RNaseH_domain"/>
</dbReference>
<dbReference type="InterPro" id="IPR026960">
    <property type="entry name" value="RVT-Znf"/>
</dbReference>
<protein>
    <recommendedName>
        <fullName evidence="1">Reverse transcriptase domain-containing protein</fullName>
    </recommendedName>
</protein>
<keyword evidence="3" id="KW-1185">Reference proteome</keyword>
<feature type="domain" description="Reverse transcriptase" evidence="1">
    <location>
        <begin position="162"/>
        <end position="435"/>
    </location>
</feature>
<dbReference type="CDD" id="cd06222">
    <property type="entry name" value="RNase_H_like"/>
    <property type="match status" value="1"/>
</dbReference>
<dbReference type="Proteomes" id="UP001179952">
    <property type="component" value="Unassembled WGS sequence"/>
</dbReference>
<dbReference type="Pfam" id="PF00078">
    <property type="entry name" value="RVT_1"/>
    <property type="match status" value="1"/>
</dbReference>
<dbReference type="InterPro" id="IPR044730">
    <property type="entry name" value="RNase_H-like_dom_plant"/>
</dbReference>
<accession>A0AAV9BQM3</accession>
<dbReference type="InterPro" id="IPR012337">
    <property type="entry name" value="RNaseH-like_sf"/>
</dbReference>
<dbReference type="CDD" id="cd01650">
    <property type="entry name" value="RT_nLTR_like"/>
    <property type="match status" value="1"/>
</dbReference>
<dbReference type="EMBL" id="JAUJYN010000002">
    <property type="protein sequence ID" value="KAK1278612.1"/>
    <property type="molecule type" value="Genomic_DNA"/>
</dbReference>
<dbReference type="AlphaFoldDB" id="A0AAV9BQM3"/>
<dbReference type="PANTHER" id="PTHR33116:SF80">
    <property type="entry name" value="REVERSE TRANSCRIPTASE ZINC-BINDING DOMAIN-CONTAINING PROTEIN"/>
    <property type="match status" value="1"/>
</dbReference>